<dbReference type="Pfam" id="PF01261">
    <property type="entry name" value="AP_endonuc_2"/>
    <property type="match status" value="1"/>
</dbReference>
<gene>
    <name evidence="4" type="primary">otnI</name>
    <name evidence="4" type="ORF">ACFOHV_19830</name>
</gene>
<dbReference type="EC" id="5.3.1.35" evidence="4"/>
<evidence type="ECO:0000256" key="1">
    <source>
        <dbReference type="ARBA" id="ARBA00023235"/>
    </source>
</evidence>
<evidence type="ECO:0000259" key="3">
    <source>
        <dbReference type="Pfam" id="PF01261"/>
    </source>
</evidence>
<evidence type="ECO:0000313" key="4">
    <source>
        <dbReference type="EMBL" id="MFC3165535.1"/>
    </source>
</evidence>
<protein>
    <submittedName>
        <fullName evidence="4">2-oxo-tetronate isomerase</fullName>
        <ecNumber evidence="4">5.3.1.35</ecNumber>
    </submittedName>
</protein>
<dbReference type="InterPro" id="IPR013022">
    <property type="entry name" value="Xyl_isomerase-like_TIM-brl"/>
</dbReference>
<feature type="domain" description="Xylose isomerase-like TIM barrel" evidence="3">
    <location>
        <begin position="21"/>
        <end position="254"/>
    </location>
</feature>
<dbReference type="SUPFAM" id="SSF51658">
    <property type="entry name" value="Xylose isomerase-like"/>
    <property type="match status" value="1"/>
</dbReference>
<sequence length="257" mass="28137">MPRFAANLTMMFNEVDFLDRLAAASAAGFEAVEFLFPYDFEPDVIRSRLDAASLTQALFNLPPGDWARGERGLAALPGREGEFRQSVETALRYARATGVGRLHVMSGLADRSDAKARATYRASLALACDKAGEAGLDVLIEPINPRDMPGYFLNNFNFAADLIADMGRPNLKLQFDIYHRQIIHGDVIHGLREMMPIIGHIQVASVPARNEPGTGELDDFRVLRELDALGYAGYVGCEYRPAGDTVAGLGWLKTFAG</sequence>
<keyword evidence="1 2" id="KW-0413">Isomerase</keyword>
<evidence type="ECO:0000313" key="5">
    <source>
        <dbReference type="Proteomes" id="UP001595647"/>
    </source>
</evidence>
<dbReference type="InterPro" id="IPR036237">
    <property type="entry name" value="Xyl_isomerase-like_sf"/>
</dbReference>
<dbReference type="InterPro" id="IPR026040">
    <property type="entry name" value="HyI-like"/>
</dbReference>
<keyword evidence="5" id="KW-1185">Reference proteome</keyword>
<dbReference type="PANTHER" id="PTHR43489:SF6">
    <property type="entry name" value="HYDROXYPYRUVATE ISOMERASE-RELATED"/>
    <property type="match status" value="1"/>
</dbReference>
<organism evidence="4 5">
    <name type="scientific">Ciceribacter thiooxidans</name>
    <dbReference type="NCBI Taxonomy" id="1969821"/>
    <lineage>
        <taxon>Bacteria</taxon>
        <taxon>Pseudomonadati</taxon>
        <taxon>Pseudomonadota</taxon>
        <taxon>Alphaproteobacteria</taxon>
        <taxon>Hyphomicrobiales</taxon>
        <taxon>Rhizobiaceae</taxon>
        <taxon>Ciceribacter</taxon>
    </lineage>
</organism>
<dbReference type="Gene3D" id="3.20.20.150">
    <property type="entry name" value="Divalent-metal-dependent TIM barrel enzymes"/>
    <property type="match status" value="1"/>
</dbReference>
<dbReference type="InterPro" id="IPR050417">
    <property type="entry name" value="Sugar_Epim/Isomerase"/>
</dbReference>
<reference evidence="5" key="1">
    <citation type="journal article" date="2019" name="Int. J. Syst. Evol. Microbiol.">
        <title>The Global Catalogue of Microorganisms (GCM) 10K type strain sequencing project: providing services to taxonomists for standard genome sequencing and annotation.</title>
        <authorList>
            <consortium name="The Broad Institute Genomics Platform"/>
            <consortium name="The Broad Institute Genome Sequencing Center for Infectious Disease"/>
            <person name="Wu L."/>
            <person name="Ma J."/>
        </authorList>
    </citation>
    <scope>NUCLEOTIDE SEQUENCE [LARGE SCALE GENOMIC DNA]</scope>
    <source>
        <strain evidence="5">KCTC 52231</strain>
    </source>
</reference>
<dbReference type="GO" id="GO:0016853">
    <property type="term" value="F:isomerase activity"/>
    <property type="evidence" value="ECO:0007669"/>
    <property type="project" value="UniProtKB-KW"/>
</dbReference>
<dbReference type="InterPro" id="IPR053398">
    <property type="entry name" value="HPT_OtnI_isomerases"/>
</dbReference>
<dbReference type="NCBIfam" id="NF043033">
    <property type="entry name" value="OxoTetrIsom"/>
    <property type="match status" value="1"/>
</dbReference>
<dbReference type="PANTHER" id="PTHR43489">
    <property type="entry name" value="ISOMERASE"/>
    <property type="match status" value="1"/>
</dbReference>
<proteinExistence type="inferred from homology"/>
<comment type="caution">
    <text evidence="4">The sequence shown here is derived from an EMBL/GenBank/DDBJ whole genome shotgun (WGS) entry which is preliminary data.</text>
</comment>
<dbReference type="Proteomes" id="UP001595647">
    <property type="component" value="Unassembled WGS sequence"/>
</dbReference>
<dbReference type="EMBL" id="JBHRTG010000019">
    <property type="protein sequence ID" value="MFC3165535.1"/>
    <property type="molecule type" value="Genomic_DNA"/>
</dbReference>
<comment type="similarity">
    <text evidence="2">Belongs to the hyi family.</text>
</comment>
<dbReference type="PIRSF" id="PIRSF006241">
    <property type="entry name" value="HyI"/>
    <property type="match status" value="1"/>
</dbReference>
<evidence type="ECO:0000256" key="2">
    <source>
        <dbReference type="PIRNR" id="PIRNR006241"/>
    </source>
</evidence>
<accession>A0ABV7I4L8</accession>
<dbReference type="RefSeq" id="WP_182309058.1">
    <property type="nucleotide sequence ID" value="NZ_CP059897.1"/>
</dbReference>
<name>A0ABV7I4L8_9HYPH</name>